<reference evidence="1" key="1">
    <citation type="submission" date="2024-12" db="EMBL/GenBank/DDBJ databases">
        <title>Comparative genomics and development of molecular markers within Purpureocillium lilacinum and among Purpureocillium species.</title>
        <authorList>
            <person name="Yeh Z.-Y."/>
            <person name="Ni N.-T."/>
            <person name="Lo P.-H."/>
            <person name="Mushyakhwo K."/>
            <person name="Lin C.-F."/>
            <person name="Nai Y.-S."/>
        </authorList>
    </citation>
    <scope>NUCLEOTIDE SEQUENCE</scope>
    <source>
        <strain evidence="1">NCHU-NPUST-175</strain>
    </source>
</reference>
<protein>
    <submittedName>
        <fullName evidence="1">Uncharacterized protein</fullName>
    </submittedName>
</protein>
<proteinExistence type="predicted"/>
<name>A0ACC4D7G4_PURLI</name>
<sequence>MPPPGTCHMPPQPHLAATEPIPQSTSSRVPPTNQHLVPPNDGWVSDSGFAAQFTSPVGTVPALSATHTHHCTRSVHCSAPDASVPQRAEHTPDATSAAQVASRAPLPAAQMLSKNPPTAAPPTAARAPRAARHPSGMDPRDPWIGLTDPPSLKASIPAALPVRLRCSMMHPQLHTLAVRARVSCCRHHVVSADQSTASPMPAPFPSSVTSS</sequence>
<dbReference type="Proteomes" id="UP001638806">
    <property type="component" value="Unassembled WGS sequence"/>
</dbReference>
<evidence type="ECO:0000313" key="1">
    <source>
        <dbReference type="EMBL" id="KAL3952018.1"/>
    </source>
</evidence>
<organism evidence="1 2">
    <name type="scientific">Purpureocillium lilacinum</name>
    <name type="common">Paecilomyces lilacinus</name>
    <dbReference type="NCBI Taxonomy" id="33203"/>
    <lineage>
        <taxon>Eukaryota</taxon>
        <taxon>Fungi</taxon>
        <taxon>Dikarya</taxon>
        <taxon>Ascomycota</taxon>
        <taxon>Pezizomycotina</taxon>
        <taxon>Sordariomycetes</taxon>
        <taxon>Hypocreomycetidae</taxon>
        <taxon>Hypocreales</taxon>
        <taxon>Ophiocordycipitaceae</taxon>
        <taxon>Purpureocillium</taxon>
    </lineage>
</organism>
<comment type="caution">
    <text evidence="1">The sequence shown here is derived from an EMBL/GenBank/DDBJ whole genome shotgun (WGS) entry which is preliminary data.</text>
</comment>
<gene>
    <name evidence="1" type="ORF">ACCO45_013735</name>
</gene>
<dbReference type="EMBL" id="JBGNUJ010000013">
    <property type="protein sequence ID" value="KAL3952018.1"/>
    <property type="molecule type" value="Genomic_DNA"/>
</dbReference>
<accession>A0ACC4D7G4</accession>
<evidence type="ECO:0000313" key="2">
    <source>
        <dbReference type="Proteomes" id="UP001638806"/>
    </source>
</evidence>
<keyword evidence="2" id="KW-1185">Reference proteome</keyword>